<keyword evidence="12" id="KW-0812">Transmembrane</keyword>
<dbReference type="InterPro" id="IPR000719">
    <property type="entry name" value="Prot_kinase_dom"/>
</dbReference>
<dbReference type="GO" id="GO:0030182">
    <property type="term" value="P:neuron differentiation"/>
    <property type="evidence" value="ECO:0007669"/>
    <property type="project" value="UniProtKB-ARBA"/>
</dbReference>
<dbReference type="InterPro" id="IPR011009">
    <property type="entry name" value="Kinase-like_dom_sf"/>
</dbReference>
<dbReference type="PROSITE" id="PS00109">
    <property type="entry name" value="PROTEIN_KINASE_TYR"/>
    <property type="match status" value="1"/>
</dbReference>
<keyword evidence="6 10" id="KW-0067">ATP-binding</keyword>
<dbReference type="InterPro" id="IPR020635">
    <property type="entry name" value="Tyr_kinase_cat_dom"/>
</dbReference>
<dbReference type="GO" id="GO:0043235">
    <property type="term" value="C:receptor complex"/>
    <property type="evidence" value="ECO:0007669"/>
    <property type="project" value="TreeGrafter"/>
</dbReference>
<dbReference type="KEGG" id="bmor:101737432"/>
<keyword evidence="5" id="KW-0418">Kinase</keyword>
<dbReference type="RefSeq" id="XP_062525654.1">
    <property type="nucleotide sequence ID" value="XM_062669670.1"/>
</dbReference>
<dbReference type="CDD" id="cd00192">
    <property type="entry name" value="PTKc"/>
    <property type="match status" value="1"/>
</dbReference>
<dbReference type="InterPro" id="IPR001245">
    <property type="entry name" value="Ser-Thr/Tyr_kinase_cat_dom"/>
</dbReference>
<feature type="signal peptide" evidence="13">
    <location>
        <begin position="1"/>
        <end position="20"/>
    </location>
</feature>
<dbReference type="SMART" id="SM00219">
    <property type="entry name" value="TyrKc"/>
    <property type="match status" value="1"/>
</dbReference>
<dbReference type="PROSITE" id="PS50011">
    <property type="entry name" value="PROTEIN_KINASE_DOM"/>
    <property type="match status" value="1"/>
</dbReference>
<evidence type="ECO:0000256" key="8">
    <source>
        <dbReference type="ARBA" id="ARBA00023137"/>
    </source>
</evidence>
<evidence type="ECO:0000256" key="12">
    <source>
        <dbReference type="SAM" id="Phobius"/>
    </source>
</evidence>
<evidence type="ECO:0000256" key="3">
    <source>
        <dbReference type="ARBA" id="ARBA00022679"/>
    </source>
</evidence>
<dbReference type="GO" id="GO:0005524">
    <property type="term" value="F:ATP binding"/>
    <property type="evidence" value="ECO:0007669"/>
    <property type="project" value="UniProtKB-UniRule"/>
</dbReference>
<evidence type="ECO:0000256" key="6">
    <source>
        <dbReference type="ARBA" id="ARBA00022840"/>
    </source>
</evidence>
<dbReference type="EnsemblMetazoa" id="XM_038012432.1">
    <property type="protein sequence ID" value="XP_037868360.1"/>
    <property type="gene ID" value="LOC101737432"/>
</dbReference>
<dbReference type="InterPro" id="IPR050122">
    <property type="entry name" value="RTK"/>
</dbReference>
<evidence type="ECO:0000259" key="14">
    <source>
        <dbReference type="PROSITE" id="PS50011"/>
    </source>
</evidence>
<evidence type="ECO:0000313" key="16">
    <source>
        <dbReference type="Proteomes" id="UP000005204"/>
    </source>
</evidence>
<keyword evidence="8" id="KW-0829">Tyrosine-protein kinase</keyword>
<evidence type="ECO:0000256" key="2">
    <source>
        <dbReference type="ARBA" id="ARBA00004308"/>
    </source>
</evidence>
<dbReference type="GO" id="GO:0050793">
    <property type="term" value="P:regulation of developmental process"/>
    <property type="evidence" value="ECO:0007669"/>
    <property type="project" value="UniProtKB-ARBA"/>
</dbReference>
<evidence type="ECO:0000256" key="1">
    <source>
        <dbReference type="ARBA" id="ARBA00004167"/>
    </source>
</evidence>
<dbReference type="EnsemblMetazoa" id="XM_038012431.1">
    <property type="protein sequence ID" value="XP_037868359.1"/>
    <property type="gene ID" value="LOC101737432"/>
</dbReference>
<dbReference type="SUPFAM" id="SSF56112">
    <property type="entry name" value="Protein kinase-like (PK-like)"/>
    <property type="match status" value="1"/>
</dbReference>
<comment type="subcellular location">
    <subcellularLocation>
        <location evidence="2">Endomembrane system</location>
    </subcellularLocation>
    <subcellularLocation>
        <location evidence="1">Membrane</location>
        <topology evidence="1">Single-pass membrane protein</topology>
    </subcellularLocation>
</comment>
<dbReference type="AlphaFoldDB" id="A0A8R2LXD8"/>
<dbReference type="FunFam" id="1.10.510.10:FF:001512">
    <property type="entry name" value="Receptor tyrosine-protein kinase erbB-2"/>
    <property type="match status" value="1"/>
</dbReference>
<feature type="binding site" evidence="10">
    <location>
        <position position="488"/>
    </location>
    <ligand>
        <name>ATP</name>
        <dbReference type="ChEBI" id="CHEBI:30616"/>
    </ligand>
</feature>
<evidence type="ECO:0000256" key="5">
    <source>
        <dbReference type="ARBA" id="ARBA00022777"/>
    </source>
</evidence>
<reference evidence="15" key="2">
    <citation type="submission" date="2022-06" db="UniProtKB">
        <authorList>
            <consortium name="EnsemblMetazoa"/>
        </authorList>
    </citation>
    <scope>IDENTIFICATION</scope>
    <source>
        <strain evidence="15">p50T (Dazao)</strain>
    </source>
</reference>
<dbReference type="Gene3D" id="1.10.510.10">
    <property type="entry name" value="Transferase(Phosphotransferase) domain 1"/>
    <property type="match status" value="1"/>
</dbReference>
<keyword evidence="12" id="KW-1133">Transmembrane helix</keyword>
<dbReference type="GO" id="GO:0007169">
    <property type="term" value="P:cell surface receptor protein tyrosine kinase signaling pathway"/>
    <property type="evidence" value="ECO:0007669"/>
    <property type="project" value="TreeGrafter"/>
</dbReference>
<feature type="chain" id="PRO_5035645716" description="Protein kinase domain-containing protein" evidence="13">
    <location>
        <begin position="21"/>
        <end position="818"/>
    </location>
</feature>
<evidence type="ECO:0000256" key="11">
    <source>
        <dbReference type="SAM" id="MobiDB-lite"/>
    </source>
</evidence>
<evidence type="ECO:0000256" key="4">
    <source>
        <dbReference type="ARBA" id="ARBA00022741"/>
    </source>
</evidence>
<dbReference type="PANTHER" id="PTHR24416:SF594">
    <property type="entry name" value="PROTEIN KINASE DOMAIN-CONTAINING PROTEIN"/>
    <property type="match status" value="1"/>
</dbReference>
<evidence type="ECO:0000313" key="15">
    <source>
        <dbReference type="EnsemblMetazoa" id="XP_037868359.1"/>
    </source>
</evidence>
<accession>A0A8R2LXD8</accession>
<keyword evidence="13" id="KW-0732">Signal</keyword>
<dbReference type="GO" id="GO:0051130">
    <property type="term" value="P:positive regulation of cellular component organization"/>
    <property type="evidence" value="ECO:0007669"/>
    <property type="project" value="UniProtKB-ARBA"/>
</dbReference>
<feature type="region of interest" description="Disordered" evidence="11">
    <location>
        <begin position="554"/>
        <end position="587"/>
    </location>
</feature>
<keyword evidence="16" id="KW-1185">Reference proteome</keyword>
<dbReference type="GO" id="GO:0048468">
    <property type="term" value="P:cell development"/>
    <property type="evidence" value="ECO:0007669"/>
    <property type="project" value="UniProtKB-ARBA"/>
</dbReference>
<dbReference type="InterPro" id="IPR008266">
    <property type="entry name" value="Tyr_kinase_AS"/>
</dbReference>
<dbReference type="SMR" id="A0A8R2LXD8"/>
<name>A0A8R2LXD8_BOMMO</name>
<keyword evidence="7 12" id="KW-0472">Membrane</keyword>
<dbReference type="Proteomes" id="UP000005204">
    <property type="component" value="Unassembled WGS sequence"/>
</dbReference>
<dbReference type="PANTHER" id="PTHR24416">
    <property type="entry name" value="TYROSINE-PROTEIN KINASE RECEPTOR"/>
    <property type="match status" value="1"/>
</dbReference>
<dbReference type="PROSITE" id="PS00107">
    <property type="entry name" value="PROTEIN_KINASE_ATP"/>
    <property type="match status" value="1"/>
</dbReference>
<dbReference type="GO" id="GO:0004714">
    <property type="term" value="F:transmembrane receptor protein tyrosine kinase activity"/>
    <property type="evidence" value="ECO:0007669"/>
    <property type="project" value="UniProtKB-EC"/>
</dbReference>
<dbReference type="RefSeq" id="XP_062525653.1">
    <property type="nucleotide sequence ID" value="XM_062669669.1"/>
</dbReference>
<proteinExistence type="predicted"/>
<evidence type="ECO:0000256" key="13">
    <source>
        <dbReference type="SAM" id="SignalP"/>
    </source>
</evidence>
<feature type="domain" description="Protein kinase" evidence="14">
    <location>
        <begin position="456"/>
        <end position="782"/>
    </location>
</feature>
<dbReference type="GO" id="GO:0012505">
    <property type="term" value="C:endomembrane system"/>
    <property type="evidence" value="ECO:0007669"/>
    <property type="project" value="UniProtKB-SubCell"/>
</dbReference>
<keyword evidence="3" id="KW-0808">Transferase</keyword>
<dbReference type="Gene3D" id="3.30.200.20">
    <property type="entry name" value="Phosphorylase Kinase, domain 1"/>
    <property type="match status" value="1"/>
</dbReference>
<keyword evidence="4 10" id="KW-0547">Nucleotide-binding</keyword>
<evidence type="ECO:0000256" key="7">
    <source>
        <dbReference type="ARBA" id="ARBA00023136"/>
    </source>
</evidence>
<dbReference type="GO" id="GO:0005886">
    <property type="term" value="C:plasma membrane"/>
    <property type="evidence" value="ECO:0007669"/>
    <property type="project" value="TreeGrafter"/>
</dbReference>
<dbReference type="RefSeq" id="XP_037868360.1">
    <property type="nucleotide sequence ID" value="XM_038012432.2"/>
</dbReference>
<sequence length="818" mass="90689">MKKWPVTVWFATVLWTGENAQINQRYSLLPGKSVLNAIPEILGLTVADSTATGTTNLPLPSQELLSLESDQMPDSGSALADASHPVQYAGLPRGLTVYPQPLKDSDHELMFNVSWLPELDPPPKDYSLEVRSLTDTVDCRTQMCYEYNIPGDVQWWTIPAYPSPVADMCAVRPGCAYRVRLIAHPWDGHTAANLHVELDECVSGVCSCAHSPRLPAPLVDAHTVSIQGELFVNITWTLPFPKYPQRLPPGLNKQSYVVSLGKQMVSKAHPAPWFANTISRHVDADGPVSKGDGPRWLLLPIAQRHGGQGIERRDKRQRDIVLDVKLLARVSLIDDRGCVGPTGNTTAYDPTAANEGSLATYVLWAVFGGACVLAMAAVIAVSARGVKRLLNALRPAPVSAPLEPLCRRPAWFPLQLRMNNEIPVRGQVEESPLYTQKEFEPEDEGFDEWEVSRSRVHLGALIGSGAFGRVHAAHLDMPGGETMTVAAKMLTEEASQEEMQDFFREIEMLKHVGYHKHVIRLIGCCTRRAPLIALLEHAPRGDLLSLLRAARGRRKETQTSDVTRRAGSDIIGKPSEGDSDYTHFSDSDPALSDEKLYIDSEINKLMKRDHYVAEPALHLDSTTMREYALQVALGMKHLEGRGITHRDLAARNILVDSTGVLKVADFGLSRSGVYVHTRSKPVPLRWLAPEAIVHSQYCSKSDVWAFAVLLWEIATLGGFPYAELSNYQVPAFLTGGGRLPKPMRASVRLYELMVECWSDDPHDRPTFAQIVDKLVIQQQLYVDLECVLPPSEEDIGFKDYDYTLPSPLPGDTQLMYKD</sequence>
<evidence type="ECO:0000256" key="10">
    <source>
        <dbReference type="PROSITE-ProRule" id="PRU10141"/>
    </source>
</evidence>
<comment type="catalytic activity">
    <reaction evidence="9">
        <text>L-tyrosyl-[protein] + ATP = O-phospho-L-tyrosyl-[protein] + ADP + H(+)</text>
        <dbReference type="Rhea" id="RHEA:10596"/>
        <dbReference type="Rhea" id="RHEA-COMP:10136"/>
        <dbReference type="Rhea" id="RHEA-COMP:20101"/>
        <dbReference type="ChEBI" id="CHEBI:15378"/>
        <dbReference type="ChEBI" id="CHEBI:30616"/>
        <dbReference type="ChEBI" id="CHEBI:46858"/>
        <dbReference type="ChEBI" id="CHEBI:61978"/>
        <dbReference type="ChEBI" id="CHEBI:456216"/>
        <dbReference type="EC" id="2.7.10.1"/>
    </reaction>
</comment>
<feature type="compositionally biased region" description="Basic and acidic residues" evidence="11">
    <location>
        <begin position="555"/>
        <end position="567"/>
    </location>
</feature>
<organism evidence="15 16">
    <name type="scientific">Bombyx mori</name>
    <name type="common">Silk moth</name>
    <dbReference type="NCBI Taxonomy" id="7091"/>
    <lineage>
        <taxon>Eukaryota</taxon>
        <taxon>Metazoa</taxon>
        <taxon>Ecdysozoa</taxon>
        <taxon>Arthropoda</taxon>
        <taxon>Hexapoda</taxon>
        <taxon>Insecta</taxon>
        <taxon>Pterygota</taxon>
        <taxon>Neoptera</taxon>
        <taxon>Endopterygota</taxon>
        <taxon>Lepidoptera</taxon>
        <taxon>Glossata</taxon>
        <taxon>Ditrysia</taxon>
        <taxon>Bombycoidea</taxon>
        <taxon>Bombycidae</taxon>
        <taxon>Bombycinae</taxon>
        <taxon>Bombyx</taxon>
    </lineage>
</organism>
<dbReference type="GeneID" id="101737432"/>
<protein>
    <recommendedName>
        <fullName evidence="14">Protein kinase domain-containing protein</fullName>
    </recommendedName>
</protein>
<evidence type="ECO:0000256" key="9">
    <source>
        <dbReference type="ARBA" id="ARBA00051243"/>
    </source>
</evidence>
<dbReference type="RefSeq" id="XP_037868359.1">
    <property type="nucleotide sequence ID" value="XM_038012431.2"/>
</dbReference>
<dbReference type="Pfam" id="PF07714">
    <property type="entry name" value="PK_Tyr_Ser-Thr"/>
    <property type="match status" value="1"/>
</dbReference>
<reference evidence="16" key="1">
    <citation type="journal article" date="2008" name="Insect Biochem. Mol. Biol.">
        <title>The genome of a lepidopteran model insect, the silkworm Bombyx mori.</title>
        <authorList>
            <consortium name="International Silkworm Genome Consortium"/>
        </authorList>
    </citation>
    <scope>NUCLEOTIDE SEQUENCE [LARGE SCALE GENOMIC DNA]</scope>
    <source>
        <strain evidence="16">p50T</strain>
    </source>
</reference>
<feature type="transmembrane region" description="Helical" evidence="12">
    <location>
        <begin position="361"/>
        <end position="381"/>
    </location>
</feature>
<dbReference type="InterPro" id="IPR017441">
    <property type="entry name" value="Protein_kinase_ATP_BS"/>
</dbReference>
<dbReference type="RefSeq" id="XP_062525655.1">
    <property type="nucleotide sequence ID" value="XM_062669671.1"/>
</dbReference>